<dbReference type="InterPro" id="IPR015300">
    <property type="entry name" value="DNA-bd_pseudobarrel_sf"/>
</dbReference>
<evidence type="ECO:0000313" key="7">
    <source>
        <dbReference type="Proteomes" id="UP001187192"/>
    </source>
</evidence>
<evidence type="ECO:0000256" key="2">
    <source>
        <dbReference type="ARBA" id="ARBA00023015"/>
    </source>
</evidence>
<dbReference type="CDD" id="cd10017">
    <property type="entry name" value="B3_DNA"/>
    <property type="match status" value="1"/>
</dbReference>
<evidence type="ECO:0008006" key="8">
    <source>
        <dbReference type="Google" id="ProtNLM"/>
    </source>
</evidence>
<organism evidence="6 7">
    <name type="scientific">Ficus carica</name>
    <name type="common">Common fig</name>
    <dbReference type="NCBI Taxonomy" id="3494"/>
    <lineage>
        <taxon>Eukaryota</taxon>
        <taxon>Viridiplantae</taxon>
        <taxon>Streptophyta</taxon>
        <taxon>Embryophyta</taxon>
        <taxon>Tracheophyta</taxon>
        <taxon>Spermatophyta</taxon>
        <taxon>Magnoliopsida</taxon>
        <taxon>eudicotyledons</taxon>
        <taxon>Gunneridae</taxon>
        <taxon>Pentapetalae</taxon>
        <taxon>rosids</taxon>
        <taxon>fabids</taxon>
        <taxon>Rosales</taxon>
        <taxon>Moraceae</taxon>
        <taxon>Ficeae</taxon>
        <taxon>Ficus</taxon>
    </lineage>
</organism>
<evidence type="ECO:0000256" key="3">
    <source>
        <dbReference type="ARBA" id="ARBA00023125"/>
    </source>
</evidence>
<dbReference type="Proteomes" id="UP001187192">
    <property type="component" value="Unassembled WGS sequence"/>
</dbReference>
<sequence length="111" mass="13116">MSLILSSKALTGNDLKERFTVPTMWLDENWPEIGYNCKIELKVVHQVTMDIDKCYKFVLSTRDGTYKKPVFECKGWQQFVKDNDLHVDDVVYFGKKEGQNHYTIMVERKYV</sequence>
<keyword evidence="7" id="KW-1185">Reference proteome</keyword>
<name>A0AA88A7K5_FICCA</name>
<dbReference type="Gramene" id="FCD_00021875-RA">
    <property type="protein sequence ID" value="FCD_00021875-RA:cds"/>
    <property type="gene ID" value="FCD_00021875"/>
</dbReference>
<protein>
    <recommendedName>
        <fullName evidence="8">TF-B3 domain-containing protein</fullName>
    </recommendedName>
</protein>
<keyword evidence="2" id="KW-0805">Transcription regulation</keyword>
<dbReference type="EMBL" id="BTGU01000031">
    <property type="protein sequence ID" value="GMN49548.1"/>
    <property type="molecule type" value="Genomic_DNA"/>
</dbReference>
<gene>
    <name evidence="6" type="ORF">TIFTF001_018713</name>
</gene>
<evidence type="ECO:0000256" key="5">
    <source>
        <dbReference type="ARBA" id="ARBA00023242"/>
    </source>
</evidence>
<dbReference type="GO" id="GO:0005634">
    <property type="term" value="C:nucleus"/>
    <property type="evidence" value="ECO:0007669"/>
    <property type="project" value="UniProtKB-SubCell"/>
</dbReference>
<evidence type="ECO:0000313" key="6">
    <source>
        <dbReference type="EMBL" id="GMN49548.1"/>
    </source>
</evidence>
<dbReference type="AlphaFoldDB" id="A0AA88A7K5"/>
<dbReference type="GO" id="GO:0003677">
    <property type="term" value="F:DNA binding"/>
    <property type="evidence" value="ECO:0007669"/>
    <property type="project" value="UniProtKB-KW"/>
</dbReference>
<keyword evidence="3" id="KW-0238">DNA-binding</keyword>
<comment type="caution">
    <text evidence="6">The sequence shown here is derived from an EMBL/GenBank/DDBJ whole genome shotgun (WGS) entry which is preliminary data.</text>
</comment>
<dbReference type="SUPFAM" id="SSF101936">
    <property type="entry name" value="DNA-binding pseudobarrel domain"/>
    <property type="match status" value="1"/>
</dbReference>
<comment type="subcellular location">
    <subcellularLocation>
        <location evidence="1">Nucleus</location>
    </subcellularLocation>
</comment>
<proteinExistence type="predicted"/>
<evidence type="ECO:0000256" key="4">
    <source>
        <dbReference type="ARBA" id="ARBA00023163"/>
    </source>
</evidence>
<dbReference type="InterPro" id="IPR003340">
    <property type="entry name" value="B3_DNA-bd"/>
</dbReference>
<keyword evidence="4" id="KW-0804">Transcription</keyword>
<evidence type="ECO:0000256" key="1">
    <source>
        <dbReference type="ARBA" id="ARBA00004123"/>
    </source>
</evidence>
<accession>A0AA88A7K5</accession>
<keyword evidence="5" id="KW-0539">Nucleus</keyword>
<reference evidence="6" key="1">
    <citation type="submission" date="2023-07" db="EMBL/GenBank/DDBJ databases">
        <title>draft genome sequence of fig (Ficus carica).</title>
        <authorList>
            <person name="Takahashi T."/>
            <person name="Nishimura K."/>
        </authorList>
    </citation>
    <scope>NUCLEOTIDE SEQUENCE</scope>
</reference>
<dbReference type="Gene3D" id="2.40.330.10">
    <property type="entry name" value="DNA-binding pseudobarrel domain"/>
    <property type="match status" value="1"/>
</dbReference>